<sequence length="144" mass="15995">MKKLLYSFLLLSSATLFAQKNSATKFAISNDIVGTVDMFAPYKDAIQSMNVYKTPANLPANLKKYSSIAENGLTEIKMKKGQDNMDRLPLSDLNVQYGLPTETPVLIDGYEFSDTKTLVFGNILTNMELVDRDGKKVVSITTKK</sequence>
<proteinExistence type="predicted"/>
<feature type="chain" id="PRO_5047375335" evidence="1">
    <location>
        <begin position="19"/>
        <end position="144"/>
    </location>
</feature>
<protein>
    <submittedName>
        <fullName evidence="2">Uncharacterized protein</fullName>
    </submittedName>
</protein>
<evidence type="ECO:0000313" key="3">
    <source>
        <dbReference type="Proteomes" id="UP001184853"/>
    </source>
</evidence>
<feature type="signal peptide" evidence="1">
    <location>
        <begin position="1"/>
        <end position="18"/>
    </location>
</feature>
<dbReference type="RefSeq" id="WP_115981658.1">
    <property type="nucleotide sequence ID" value="NZ_JAVDQS010000001.1"/>
</dbReference>
<keyword evidence="3" id="KW-1185">Reference proteome</keyword>
<evidence type="ECO:0000313" key="2">
    <source>
        <dbReference type="EMBL" id="MDR6403380.1"/>
    </source>
</evidence>
<keyword evidence="1" id="KW-0732">Signal</keyword>
<name>A0ABU1L9Y8_9FLAO</name>
<gene>
    <name evidence="2" type="ORF">J2781_000284</name>
</gene>
<evidence type="ECO:0000256" key="1">
    <source>
        <dbReference type="SAM" id="SignalP"/>
    </source>
</evidence>
<accession>A0ABU1L9Y8</accession>
<comment type="caution">
    <text evidence="2">The sequence shown here is derived from an EMBL/GenBank/DDBJ whole genome shotgun (WGS) entry which is preliminary data.</text>
</comment>
<reference evidence="2 3" key="1">
    <citation type="submission" date="2023-07" db="EMBL/GenBank/DDBJ databases">
        <title>Sorghum-associated microbial communities from plants grown in Nebraska, USA.</title>
        <authorList>
            <person name="Schachtman D."/>
        </authorList>
    </citation>
    <scope>NUCLEOTIDE SEQUENCE [LARGE SCALE GENOMIC DNA]</scope>
    <source>
        <strain evidence="2 3">DS1709</strain>
    </source>
</reference>
<dbReference type="EMBL" id="JAVDQS010000001">
    <property type="protein sequence ID" value="MDR6403380.1"/>
    <property type="molecule type" value="Genomic_DNA"/>
</dbReference>
<dbReference type="Proteomes" id="UP001184853">
    <property type="component" value="Unassembled WGS sequence"/>
</dbReference>
<organism evidence="2 3">
    <name type="scientific">Chryseobacterium geocarposphaerae</name>
    <dbReference type="NCBI Taxonomy" id="1416776"/>
    <lineage>
        <taxon>Bacteria</taxon>
        <taxon>Pseudomonadati</taxon>
        <taxon>Bacteroidota</taxon>
        <taxon>Flavobacteriia</taxon>
        <taxon>Flavobacteriales</taxon>
        <taxon>Weeksellaceae</taxon>
        <taxon>Chryseobacterium group</taxon>
        <taxon>Chryseobacterium</taxon>
    </lineage>
</organism>